<evidence type="ECO:0000313" key="3">
    <source>
        <dbReference type="Proteomes" id="UP000253383"/>
    </source>
</evidence>
<protein>
    <submittedName>
        <fullName evidence="2">Thioredoxin family protein</fullName>
    </submittedName>
</protein>
<name>A0A368JQ05_9BACT</name>
<dbReference type="EMBL" id="QOWE01000010">
    <property type="protein sequence ID" value="RCR69076.1"/>
    <property type="molecule type" value="Genomic_DNA"/>
</dbReference>
<dbReference type="RefSeq" id="WP_114406713.1">
    <property type="nucleotide sequence ID" value="NZ_QOWE01000010.1"/>
</dbReference>
<dbReference type="PANTHER" id="PTHR32234">
    <property type="entry name" value="THIOL:DISULFIDE INTERCHANGE PROTEIN DSBD"/>
    <property type="match status" value="1"/>
</dbReference>
<feature type="chain" id="PRO_5016744428" evidence="1">
    <location>
        <begin position="21"/>
        <end position="172"/>
    </location>
</feature>
<dbReference type="OrthoDB" id="195735at2"/>
<comment type="caution">
    <text evidence="2">The sequence shown here is derived from an EMBL/GenBank/DDBJ whole genome shotgun (WGS) entry which is preliminary data.</text>
</comment>
<gene>
    <name evidence="2" type="ORF">DUE52_14435</name>
</gene>
<evidence type="ECO:0000256" key="1">
    <source>
        <dbReference type="SAM" id="SignalP"/>
    </source>
</evidence>
<accession>A0A368JQ05</accession>
<dbReference type="Proteomes" id="UP000253383">
    <property type="component" value="Unassembled WGS sequence"/>
</dbReference>
<evidence type="ECO:0000313" key="2">
    <source>
        <dbReference type="EMBL" id="RCR69076.1"/>
    </source>
</evidence>
<dbReference type="PANTHER" id="PTHR32234:SF0">
    <property type="entry name" value="THIOL:DISULFIDE INTERCHANGE PROTEIN DSBD"/>
    <property type="match status" value="1"/>
</dbReference>
<proteinExistence type="predicted"/>
<keyword evidence="1" id="KW-0732">Signal</keyword>
<dbReference type="AlphaFoldDB" id="A0A368JQ05"/>
<keyword evidence="3" id="KW-1185">Reference proteome</keyword>
<dbReference type="SUPFAM" id="SSF52833">
    <property type="entry name" value="Thioredoxin-like"/>
    <property type="match status" value="1"/>
</dbReference>
<sequence>MKTLLLACALFFGAFTAVYSQSPAKADAPKIYDPTANAQQDIQQAVAKAQKEGKHVLLQLGGNWCVWCLRFHALTTTDTTLNRLLTDNYVVLRVNYSPENKNEETLAQLGYPQRFGFPVFVVLDEKGNRIHTQNSAYLEEGKGHSPKLVADFLQSWSPKALDPKSYLPKKSK</sequence>
<dbReference type="GO" id="GO:0045454">
    <property type="term" value="P:cell redox homeostasis"/>
    <property type="evidence" value="ECO:0007669"/>
    <property type="project" value="TreeGrafter"/>
</dbReference>
<dbReference type="Gene3D" id="3.40.30.10">
    <property type="entry name" value="Glutaredoxin"/>
    <property type="match status" value="1"/>
</dbReference>
<reference evidence="2 3" key="1">
    <citation type="submission" date="2018-07" db="EMBL/GenBank/DDBJ databases">
        <title>Genome analysis of Larkinella rosea.</title>
        <authorList>
            <person name="Zhou Z."/>
            <person name="Wang G."/>
        </authorList>
    </citation>
    <scope>NUCLEOTIDE SEQUENCE [LARGE SCALE GENOMIC DNA]</scope>
    <source>
        <strain evidence="3">zzj9</strain>
    </source>
</reference>
<feature type="signal peptide" evidence="1">
    <location>
        <begin position="1"/>
        <end position="20"/>
    </location>
</feature>
<organism evidence="2 3">
    <name type="scientific">Larkinella punicea</name>
    <dbReference type="NCBI Taxonomy" id="2315727"/>
    <lineage>
        <taxon>Bacteria</taxon>
        <taxon>Pseudomonadati</taxon>
        <taxon>Bacteroidota</taxon>
        <taxon>Cytophagia</taxon>
        <taxon>Cytophagales</taxon>
        <taxon>Spirosomataceae</taxon>
        <taxon>Larkinella</taxon>
    </lineage>
</organism>
<dbReference type="Pfam" id="PF13899">
    <property type="entry name" value="Thioredoxin_7"/>
    <property type="match status" value="1"/>
</dbReference>
<dbReference type="GO" id="GO:0015035">
    <property type="term" value="F:protein-disulfide reductase activity"/>
    <property type="evidence" value="ECO:0007669"/>
    <property type="project" value="TreeGrafter"/>
</dbReference>
<dbReference type="InterPro" id="IPR036249">
    <property type="entry name" value="Thioredoxin-like_sf"/>
</dbReference>